<dbReference type="SUPFAM" id="SSF55729">
    <property type="entry name" value="Acyl-CoA N-acyltransferases (Nat)"/>
    <property type="match status" value="1"/>
</dbReference>
<protein>
    <submittedName>
        <fullName evidence="4">GNAT family N-acetyltransferase</fullName>
    </submittedName>
</protein>
<name>A0ABX7B8Y7_9PROT</name>
<dbReference type="InterPro" id="IPR050832">
    <property type="entry name" value="Bact_Acetyltransf"/>
</dbReference>
<dbReference type="Proteomes" id="UP000595197">
    <property type="component" value="Chromosome"/>
</dbReference>
<dbReference type="PROSITE" id="PS51186">
    <property type="entry name" value="GNAT"/>
    <property type="match status" value="1"/>
</dbReference>
<dbReference type="InterPro" id="IPR000182">
    <property type="entry name" value="GNAT_dom"/>
</dbReference>
<evidence type="ECO:0000256" key="1">
    <source>
        <dbReference type="ARBA" id="ARBA00022679"/>
    </source>
</evidence>
<sequence>MLDIRDPKPEDEGVWRELWAGYNRFYEATVPEEATAGTWARVLDPGSAIFCRLAVRDGAVVGFANCVVHPSTWSTLSSCYLEDLFVSLDARGTGAGRALIQDLIDQGRAKGWRRVYWHTRQDNAVARRLYDRFAPADGFVRYVINLT</sequence>
<dbReference type="Pfam" id="PF00583">
    <property type="entry name" value="Acetyltransf_1"/>
    <property type="match status" value="1"/>
</dbReference>
<proteinExistence type="predicted"/>
<dbReference type="EMBL" id="CP067420">
    <property type="protein sequence ID" value="QQP90604.1"/>
    <property type="molecule type" value="Genomic_DNA"/>
</dbReference>
<keyword evidence="5" id="KW-1185">Reference proteome</keyword>
<evidence type="ECO:0000313" key="5">
    <source>
        <dbReference type="Proteomes" id="UP000595197"/>
    </source>
</evidence>
<keyword evidence="2" id="KW-0012">Acyltransferase</keyword>
<dbReference type="PANTHER" id="PTHR43877">
    <property type="entry name" value="AMINOALKYLPHOSPHONATE N-ACETYLTRANSFERASE-RELATED-RELATED"/>
    <property type="match status" value="1"/>
</dbReference>
<dbReference type="InterPro" id="IPR016181">
    <property type="entry name" value="Acyl_CoA_acyltransferase"/>
</dbReference>
<dbReference type="Gene3D" id="3.40.630.30">
    <property type="match status" value="1"/>
</dbReference>
<feature type="domain" description="N-acetyltransferase" evidence="3">
    <location>
        <begin position="2"/>
        <end position="147"/>
    </location>
</feature>
<evidence type="ECO:0000259" key="3">
    <source>
        <dbReference type="PROSITE" id="PS51186"/>
    </source>
</evidence>
<dbReference type="RefSeq" id="WP_201077809.1">
    <property type="nucleotide sequence ID" value="NZ_CP067420.1"/>
</dbReference>
<evidence type="ECO:0000313" key="4">
    <source>
        <dbReference type="EMBL" id="QQP90604.1"/>
    </source>
</evidence>
<gene>
    <name evidence="4" type="ORF">IGS68_05000</name>
</gene>
<reference evidence="4" key="1">
    <citation type="submission" date="2021-02" db="EMBL/GenBank/DDBJ databases">
        <title>Skermanella TT6 skin isolate.</title>
        <authorList>
            <person name="Lee K."/>
            <person name="Ganzorig M."/>
        </authorList>
    </citation>
    <scope>NUCLEOTIDE SEQUENCE</scope>
    <source>
        <strain evidence="4">TT6</strain>
    </source>
</reference>
<accession>A0ABX7B8Y7</accession>
<organism evidence="4 5">
    <name type="scientific">Skermanella cutis</name>
    <dbReference type="NCBI Taxonomy" id="2775420"/>
    <lineage>
        <taxon>Bacteria</taxon>
        <taxon>Pseudomonadati</taxon>
        <taxon>Pseudomonadota</taxon>
        <taxon>Alphaproteobacteria</taxon>
        <taxon>Rhodospirillales</taxon>
        <taxon>Azospirillaceae</taxon>
        <taxon>Skermanella</taxon>
    </lineage>
</organism>
<evidence type="ECO:0000256" key="2">
    <source>
        <dbReference type="ARBA" id="ARBA00023315"/>
    </source>
</evidence>
<dbReference type="CDD" id="cd04301">
    <property type="entry name" value="NAT_SF"/>
    <property type="match status" value="1"/>
</dbReference>
<keyword evidence="1" id="KW-0808">Transferase</keyword>